<keyword evidence="1" id="KW-0479">Metal-binding</keyword>
<dbReference type="AlphaFoldDB" id="A0A1F6CR10"/>
<dbReference type="GO" id="GO:0008484">
    <property type="term" value="F:sulfuric ester hydrolase activity"/>
    <property type="evidence" value="ECO:0007669"/>
    <property type="project" value="TreeGrafter"/>
</dbReference>
<reference evidence="4 5" key="1">
    <citation type="journal article" date="2016" name="Nat. Commun.">
        <title>Thousands of microbial genomes shed light on interconnected biogeochemical processes in an aquifer system.</title>
        <authorList>
            <person name="Anantharaman K."/>
            <person name="Brown C.T."/>
            <person name="Hug L.A."/>
            <person name="Sharon I."/>
            <person name="Castelle C.J."/>
            <person name="Probst A.J."/>
            <person name="Thomas B.C."/>
            <person name="Singh A."/>
            <person name="Wilkins M.J."/>
            <person name="Karaoz U."/>
            <person name="Brodie E.L."/>
            <person name="Williams K.H."/>
            <person name="Hubbard S.S."/>
            <person name="Banfield J.F."/>
        </authorList>
    </citation>
    <scope>NUCLEOTIDE SEQUENCE [LARGE SCALE GENOMIC DNA]</scope>
    <source>
        <strain evidence="5">RIFCSPLOWO2_12_FULL_64_10</strain>
    </source>
</reference>
<dbReference type="SUPFAM" id="SSF53649">
    <property type="entry name" value="Alkaline phosphatase-like"/>
    <property type="match status" value="1"/>
</dbReference>
<dbReference type="InterPro" id="IPR017850">
    <property type="entry name" value="Alkaline_phosphatase_core_sf"/>
</dbReference>
<dbReference type="PANTHER" id="PTHR45953:SF1">
    <property type="entry name" value="IDURONATE 2-SULFATASE"/>
    <property type="match status" value="1"/>
</dbReference>
<accession>A0A1F6CR10</accession>
<evidence type="ECO:0000313" key="4">
    <source>
        <dbReference type="EMBL" id="OGG51606.1"/>
    </source>
</evidence>
<dbReference type="Proteomes" id="UP000178606">
    <property type="component" value="Unassembled WGS sequence"/>
</dbReference>
<keyword evidence="2" id="KW-0378">Hydrolase</keyword>
<dbReference type="NCBIfam" id="NF010322">
    <property type="entry name" value="PRK13759.1"/>
    <property type="match status" value="1"/>
</dbReference>
<evidence type="ECO:0000256" key="2">
    <source>
        <dbReference type="ARBA" id="ARBA00022801"/>
    </source>
</evidence>
<dbReference type="GO" id="GO:0005737">
    <property type="term" value="C:cytoplasm"/>
    <property type="evidence" value="ECO:0007669"/>
    <property type="project" value="TreeGrafter"/>
</dbReference>
<gene>
    <name evidence="4" type="ORF">A3F84_19145</name>
</gene>
<dbReference type="EMBL" id="MFKF01000176">
    <property type="protein sequence ID" value="OGG51606.1"/>
    <property type="molecule type" value="Genomic_DNA"/>
</dbReference>
<organism evidence="4 5">
    <name type="scientific">Handelsmanbacteria sp. (strain RIFCSPLOWO2_12_FULL_64_10)</name>
    <dbReference type="NCBI Taxonomy" id="1817868"/>
    <lineage>
        <taxon>Bacteria</taxon>
        <taxon>Candidatus Handelsmaniibacteriota</taxon>
    </lineage>
</organism>
<protein>
    <recommendedName>
        <fullName evidence="3">Sulfatase N-terminal domain-containing protein</fullName>
    </recommendedName>
</protein>
<dbReference type="InterPro" id="IPR000917">
    <property type="entry name" value="Sulfatase_N"/>
</dbReference>
<evidence type="ECO:0000313" key="5">
    <source>
        <dbReference type="Proteomes" id="UP000178606"/>
    </source>
</evidence>
<sequence>MPDRPNLLLVLTDHFRGDCLGRLGHPAAETPHLDSLSRQGAVFTQAYTPCPSCIAARRSLMTGQTPYTHGMVGYKDGLPWPYRTTLAGELTRAGYQTVNIGKTHFHPPRLHLGFEQLILPEDHSEWIGRQPGIDVEKTAHGVHGNSWMARPNHLPERLMEETWFVGRALEFLRKRDPTRPFFLCLSFNGPHPPWCPPQVYYDQFIGRELPMPVVGAWAERHAQEAGFPLDVNTWRGRLPDALNHRARAAYFAYLAYLDAQVGRLANALMRGGLMNHTFMIFTSDHGEMLGDHHLWRKTYAYEASARVPFVVHLPRRMEVERNREIPQVVGWEDVVPTFLEVAGAPVPDCVEGRSVLPLLRGEAGGWREYYHGEHSPCYHPENANQFLTDGRWKYIWNPITGEEQLFHLAEDPQELKDLAGEPSAADPACRSHEVATRHPALKLWRGRMVRELAGREEGLSDGKRLIPGKVPVWRGGDAGDVHLG</sequence>
<proteinExistence type="predicted"/>
<comment type="caution">
    <text evidence="4">The sequence shown here is derived from an EMBL/GenBank/DDBJ whole genome shotgun (WGS) entry which is preliminary data.</text>
</comment>
<feature type="domain" description="Sulfatase N-terminal" evidence="3">
    <location>
        <begin position="5"/>
        <end position="344"/>
    </location>
</feature>
<dbReference type="PANTHER" id="PTHR45953">
    <property type="entry name" value="IDURONATE 2-SULFATASE"/>
    <property type="match status" value="1"/>
</dbReference>
<name>A0A1F6CR10_HANXR</name>
<dbReference type="Pfam" id="PF00884">
    <property type="entry name" value="Sulfatase"/>
    <property type="match status" value="1"/>
</dbReference>
<evidence type="ECO:0000256" key="1">
    <source>
        <dbReference type="ARBA" id="ARBA00022723"/>
    </source>
</evidence>
<dbReference type="Gene3D" id="3.40.720.10">
    <property type="entry name" value="Alkaline Phosphatase, subunit A"/>
    <property type="match status" value="1"/>
</dbReference>
<evidence type="ECO:0000259" key="3">
    <source>
        <dbReference type="Pfam" id="PF00884"/>
    </source>
</evidence>
<dbReference type="GO" id="GO:0046872">
    <property type="term" value="F:metal ion binding"/>
    <property type="evidence" value="ECO:0007669"/>
    <property type="project" value="UniProtKB-KW"/>
</dbReference>